<evidence type="ECO:0000313" key="2">
    <source>
        <dbReference type="Proteomes" id="UP001215598"/>
    </source>
</evidence>
<evidence type="ECO:0000313" key="1">
    <source>
        <dbReference type="EMBL" id="KAJ7764758.1"/>
    </source>
</evidence>
<gene>
    <name evidence="1" type="ORF">B0H16DRAFT_1454589</name>
</gene>
<organism evidence="1 2">
    <name type="scientific">Mycena metata</name>
    <dbReference type="NCBI Taxonomy" id="1033252"/>
    <lineage>
        <taxon>Eukaryota</taxon>
        <taxon>Fungi</taxon>
        <taxon>Dikarya</taxon>
        <taxon>Basidiomycota</taxon>
        <taxon>Agaricomycotina</taxon>
        <taxon>Agaricomycetes</taxon>
        <taxon>Agaricomycetidae</taxon>
        <taxon>Agaricales</taxon>
        <taxon>Marasmiineae</taxon>
        <taxon>Mycenaceae</taxon>
        <taxon>Mycena</taxon>
    </lineage>
</organism>
<proteinExistence type="predicted"/>
<keyword evidence="2" id="KW-1185">Reference proteome</keyword>
<sequence>MAPSKRPQIFKLLYLKAAERRATIQSAIAFAHRTARTRAPIRFKAETDHPASPKIWKRHEDCRRLVTPVHSSIQSSPWAELLVYWALDFHVGEALMQTLDTAGQMEAEGKLAATDQDTSSLTDEFGSLHFLVAKKNNPHCSVAPGLPPSAVHALIEDSNSFPFDSRQKIDDPQFGTARAGGALLGEAVIQCWVHAVVKCCVAGSRMSTNSASGARIYWGLSEAIRPVEEIPSYGSGMLKTIERPVGQARDYITVLGRTRTPTRQSLVSLTVEPCTHRDLPLFNLTTEVLAQGCTRPRVLVGGLTLHGRRAFKSSALFGEENQCVSDTRISSGSPKIEHSPGIWPVSDEPENHPGAFSVFGKFPPSDDTSLDVCVLHAVRIIRRSRFSVELWKTRNKRKSNRLEEAANLKDGERLWPKSSPSRGAQYQYAVSGWR</sequence>
<name>A0AAD7NJP6_9AGAR</name>
<dbReference type="Proteomes" id="UP001215598">
    <property type="component" value="Unassembled WGS sequence"/>
</dbReference>
<accession>A0AAD7NJP6</accession>
<reference evidence="1" key="1">
    <citation type="submission" date="2023-03" db="EMBL/GenBank/DDBJ databases">
        <title>Massive genome expansion in bonnet fungi (Mycena s.s.) driven by repeated elements and novel gene families across ecological guilds.</title>
        <authorList>
            <consortium name="Lawrence Berkeley National Laboratory"/>
            <person name="Harder C.B."/>
            <person name="Miyauchi S."/>
            <person name="Viragh M."/>
            <person name="Kuo A."/>
            <person name="Thoen E."/>
            <person name="Andreopoulos B."/>
            <person name="Lu D."/>
            <person name="Skrede I."/>
            <person name="Drula E."/>
            <person name="Henrissat B."/>
            <person name="Morin E."/>
            <person name="Kohler A."/>
            <person name="Barry K."/>
            <person name="LaButti K."/>
            <person name="Morin E."/>
            <person name="Salamov A."/>
            <person name="Lipzen A."/>
            <person name="Mereny Z."/>
            <person name="Hegedus B."/>
            <person name="Baldrian P."/>
            <person name="Stursova M."/>
            <person name="Weitz H."/>
            <person name="Taylor A."/>
            <person name="Grigoriev I.V."/>
            <person name="Nagy L.G."/>
            <person name="Martin F."/>
            <person name="Kauserud H."/>
        </authorList>
    </citation>
    <scope>NUCLEOTIDE SEQUENCE</scope>
    <source>
        <strain evidence="1">CBHHK182m</strain>
    </source>
</reference>
<dbReference type="AlphaFoldDB" id="A0AAD7NJP6"/>
<dbReference type="EMBL" id="JARKIB010000027">
    <property type="protein sequence ID" value="KAJ7764758.1"/>
    <property type="molecule type" value="Genomic_DNA"/>
</dbReference>
<protein>
    <submittedName>
        <fullName evidence="1">Uncharacterized protein</fullName>
    </submittedName>
</protein>
<comment type="caution">
    <text evidence="1">The sequence shown here is derived from an EMBL/GenBank/DDBJ whole genome shotgun (WGS) entry which is preliminary data.</text>
</comment>